<proteinExistence type="predicted"/>
<feature type="transmembrane region" description="Helical" evidence="3">
    <location>
        <begin position="250"/>
        <end position="270"/>
    </location>
</feature>
<evidence type="ECO:0000256" key="2">
    <source>
        <dbReference type="SAM" id="MobiDB-lite"/>
    </source>
</evidence>
<keyword evidence="3" id="KW-1133">Transmembrane helix</keyword>
<organism evidence="4 5">
    <name type="scientific">Adineta steineri</name>
    <dbReference type="NCBI Taxonomy" id="433720"/>
    <lineage>
        <taxon>Eukaryota</taxon>
        <taxon>Metazoa</taxon>
        <taxon>Spiralia</taxon>
        <taxon>Gnathifera</taxon>
        <taxon>Rotifera</taxon>
        <taxon>Eurotatoria</taxon>
        <taxon>Bdelloidea</taxon>
        <taxon>Adinetida</taxon>
        <taxon>Adinetidae</taxon>
        <taxon>Adineta</taxon>
    </lineage>
</organism>
<feature type="coiled-coil region" evidence="1">
    <location>
        <begin position="304"/>
        <end position="335"/>
    </location>
</feature>
<evidence type="ECO:0000256" key="1">
    <source>
        <dbReference type="SAM" id="Coils"/>
    </source>
</evidence>
<sequence>MNPELNFGAQSIDELMTGIQQKKETNKVNFGKALVEYEHVRGTLRRRTVRKAQAKYVVDFFGSILRKILAFDTIYIYEIFQSRLQEELNETIQRMEELNFPHLVTDLQLQWQTFEKHVQNTEKLYQLQKEEIDTAFKQCELDDKRTFLGQIGKKIGEIYERIREQLWQIRNNAFTIKQAMLNPICSPIESIKNIGHVFCHPMQTARVAYEWIHDNPGKAAVLFIGTAGIAITIAGAAALVGTAVVTGTSILSITATDFIVGGVIASSILTSTTLTGAGGKAARESALQAETAIKAEIMLRQQSLDELNHEEDQYRQRAREAMREQRTKYEIQRRNTSLEVVDIDDTNSSSNHEPSTIKSDSDRLGDAAQEMQFAKEDISREQVATYREERTLNKHLEDTIKQYQLLKEAIKENQNDTIKTTAK</sequence>
<dbReference type="Proteomes" id="UP000663832">
    <property type="component" value="Unassembled WGS sequence"/>
</dbReference>
<accession>A0A813U4B5</accession>
<dbReference type="AlphaFoldDB" id="A0A813U4B5"/>
<evidence type="ECO:0000256" key="3">
    <source>
        <dbReference type="SAM" id="Phobius"/>
    </source>
</evidence>
<name>A0A813U4B5_9BILA</name>
<feature type="compositionally biased region" description="Polar residues" evidence="2">
    <location>
        <begin position="346"/>
        <end position="358"/>
    </location>
</feature>
<reference evidence="4" key="1">
    <citation type="submission" date="2021-02" db="EMBL/GenBank/DDBJ databases">
        <authorList>
            <person name="Nowell W R."/>
        </authorList>
    </citation>
    <scope>NUCLEOTIDE SEQUENCE</scope>
</reference>
<keyword evidence="3" id="KW-0812">Transmembrane</keyword>
<keyword evidence="1" id="KW-0175">Coiled coil</keyword>
<comment type="caution">
    <text evidence="4">The sequence shown here is derived from an EMBL/GenBank/DDBJ whole genome shotgun (WGS) entry which is preliminary data.</text>
</comment>
<feature type="region of interest" description="Disordered" evidence="2">
    <location>
        <begin position="340"/>
        <end position="364"/>
    </location>
</feature>
<keyword evidence="3" id="KW-0472">Membrane</keyword>
<evidence type="ECO:0000313" key="5">
    <source>
        <dbReference type="Proteomes" id="UP000663832"/>
    </source>
</evidence>
<dbReference type="EMBL" id="CAJNOM010000021">
    <property type="protein sequence ID" value="CAF0820608.1"/>
    <property type="molecule type" value="Genomic_DNA"/>
</dbReference>
<protein>
    <submittedName>
        <fullName evidence="4">Uncharacterized protein</fullName>
    </submittedName>
</protein>
<keyword evidence="5" id="KW-1185">Reference proteome</keyword>
<gene>
    <name evidence="4" type="ORF">QVE165_LOCUS5241</name>
</gene>
<dbReference type="OrthoDB" id="10061194at2759"/>
<evidence type="ECO:0000313" key="4">
    <source>
        <dbReference type="EMBL" id="CAF0820608.1"/>
    </source>
</evidence>
<feature type="transmembrane region" description="Helical" evidence="3">
    <location>
        <begin position="219"/>
        <end position="244"/>
    </location>
</feature>